<name>A0ABD0UIC6_DENTH</name>
<proteinExistence type="predicted"/>
<dbReference type="AlphaFoldDB" id="A0ABD0UIC6"/>
<comment type="caution">
    <text evidence="1">The sequence shown here is derived from an EMBL/GenBank/DDBJ whole genome shotgun (WGS) entry which is preliminary data.</text>
</comment>
<dbReference type="Proteomes" id="UP001552299">
    <property type="component" value="Unassembled WGS sequence"/>
</dbReference>
<sequence>MLLFGCWHFRRAAAVPVPFGTLAAAFVKRSPARRLRRLREDFAGRDVRTPSCLPLPSSADVTSAKNISFKPEDTPQPFTVETDDLFRREIYGAVKSRLAGLMLNPA</sequence>
<reference evidence="1 2" key="1">
    <citation type="journal article" date="2024" name="Plant Biotechnol. J.">
        <title>Dendrobium thyrsiflorum genome and its molecular insights into genes involved in important horticultural traits.</title>
        <authorList>
            <person name="Chen B."/>
            <person name="Wang J.Y."/>
            <person name="Zheng P.J."/>
            <person name="Li K.L."/>
            <person name="Liang Y.M."/>
            <person name="Chen X.F."/>
            <person name="Zhang C."/>
            <person name="Zhao X."/>
            <person name="He X."/>
            <person name="Zhang G.Q."/>
            <person name="Liu Z.J."/>
            <person name="Xu Q."/>
        </authorList>
    </citation>
    <scope>NUCLEOTIDE SEQUENCE [LARGE SCALE GENOMIC DNA]</scope>
    <source>
        <strain evidence="1">GZMU011</strain>
    </source>
</reference>
<keyword evidence="2" id="KW-1185">Reference proteome</keyword>
<dbReference type="EMBL" id="JANQDX010000014">
    <property type="protein sequence ID" value="KAL0912580.1"/>
    <property type="molecule type" value="Genomic_DNA"/>
</dbReference>
<evidence type="ECO:0000313" key="1">
    <source>
        <dbReference type="EMBL" id="KAL0912580.1"/>
    </source>
</evidence>
<evidence type="ECO:0000313" key="2">
    <source>
        <dbReference type="Proteomes" id="UP001552299"/>
    </source>
</evidence>
<organism evidence="1 2">
    <name type="scientific">Dendrobium thyrsiflorum</name>
    <name type="common">Pinecone-like raceme dendrobium</name>
    <name type="synonym">Orchid</name>
    <dbReference type="NCBI Taxonomy" id="117978"/>
    <lineage>
        <taxon>Eukaryota</taxon>
        <taxon>Viridiplantae</taxon>
        <taxon>Streptophyta</taxon>
        <taxon>Embryophyta</taxon>
        <taxon>Tracheophyta</taxon>
        <taxon>Spermatophyta</taxon>
        <taxon>Magnoliopsida</taxon>
        <taxon>Liliopsida</taxon>
        <taxon>Asparagales</taxon>
        <taxon>Orchidaceae</taxon>
        <taxon>Epidendroideae</taxon>
        <taxon>Malaxideae</taxon>
        <taxon>Dendrobiinae</taxon>
        <taxon>Dendrobium</taxon>
    </lineage>
</organism>
<accession>A0ABD0UIC6</accession>
<gene>
    <name evidence="1" type="ORF">M5K25_018562</name>
</gene>
<protein>
    <submittedName>
        <fullName evidence="1">Uncharacterized protein</fullName>
    </submittedName>
</protein>